<dbReference type="PROSITE" id="PS00061">
    <property type="entry name" value="ADH_SHORT"/>
    <property type="match status" value="1"/>
</dbReference>
<dbReference type="InterPro" id="IPR002347">
    <property type="entry name" value="SDR_fam"/>
</dbReference>
<reference evidence="3 4" key="1">
    <citation type="submission" date="2019-02" db="EMBL/GenBank/DDBJ databases">
        <title>Deep-cultivation of Planctomycetes and their phenomic and genomic characterization uncovers novel biology.</title>
        <authorList>
            <person name="Wiegand S."/>
            <person name="Jogler M."/>
            <person name="Boedeker C."/>
            <person name="Pinto D."/>
            <person name="Vollmers J."/>
            <person name="Rivas-Marin E."/>
            <person name="Kohn T."/>
            <person name="Peeters S.H."/>
            <person name="Heuer A."/>
            <person name="Rast P."/>
            <person name="Oberbeckmann S."/>
            <person name="Bunk B."/>
            <person name="Jeske O."/>
            <person name="Meyerdierks A."/>
            <person name="Storesund J.E."/>
            <person name="Kallscheuer N."/>
            <person name="Luecker S."/>
            <person name="Lage O.M."/>
            <person name="Pohl T."/>
            <person name="Merkel B.J."/>
            <person name="Hornburger P."/>
            <person name="Mueller R.-W."/>
            <person name="Bruemmer F."/>
            <person name="Labrenz M."/>
            <person name="Spormann A.M."/>
            <person name="Op Den Camp H."/>
            <person name="Overmann J."/>
            <person name="Amann R."/>
            <person name="Jetten M.S.M."/>
            <person name="Mascher T."/>
            <person name="Medema M.H."/>
            <person name="Devos D.P."/>
            <person name="Kaster A.-K."/>
            <person name="Ovreas L."/>
            <person name="Rohde M."/>
            <person name="Galperin M.Y."/>
            <person name="Jogler C."/>
        </authorList>
    </citation>
    <scope>NUCLEOTIDE SEQUENCE [LARGE SCALE GENOMIC DNA]</scope>
    <source>
        <strain evidence="3 4">Poly41</strain>
    </source>
</reference>
<evidence type="ECO:0000256" key="2">
    <source>
        <dbReference type="ARBA" id="ARBA00023002"/>
    </source>
</evidence>
<dbReference type="PANTHER" id="PTHR42760">
    <property type="entry name" value="SHORT-CHAIN DEHYDROGENASES/REDUCTASES FAMILY MEMBER"/>
    <property type="match status" value="1"/>
</dbReference>
<dbReference type="EC" id="1.-.-.-" evidence="3"/>
<dbReference type="GO" id="GO:0016616">
    <property type="term" value="F:oxidoreductase activity, acting on the CH-OH group of donors, NAD or NADP as acceptor"/>
    <property type="evidence" value="ECO:0007669"/>
    <property type="project" value="TreeGrafter"/>
</dbReference>
<proteinExistence type="inferred from homology"/>
<organism evidence="3 4">
    <name type="scientific">Novipirellula artificiosorum</name>
    <dbReference type="NCBI Taxonomy" id="2528016"/>
    <lineage>
        <taxon>Bacteria</taxon>
        <taxon>Pseudomonadati</taxon>
        <taxon>Planctomycetota</taxon>
        <taxon>Planctomycetia</taxon>
        <taxon>Pirellulales</taxon>
        <taxon>Pirellulaceae</taxon>
        <taxon>Novipirellula</taxon>
    </lineage>
</organism>
<dbReference type="AlphaFoldDB" id="A0A5C6D7A3"/>
<dbReference type="RefSeq" id="WP_146530692.1">
    <property type="nucleotide sequence ID" value="NZ_SJPV01000015.1"/>
</dbReference>
<dbReference type="Pfam" id="PF13561">
    <property type="entry name" value="adh_short_C2"/>
    <property type="match status" value="1"/>
</dbReference>
<evidence type="ECO:0000313" key="4">
    <source>
        <dbReference type="Proteomes" id="UP000319143"/>
    </source>
</evidence>
<protein>
    <submittedName>
        <fullName evidence="3">Putative oxidoreductase UxuB</fullName>
        <ecNumber evidence="3">1.-.-.-</ecNumber>
    </submittedName>
</protein>
<comment type="caution">
    <text evidence="3">The sequence shown here is derived from an EMBL/GenBank/DDBJ whole genome shotgun (WGS) entry which is preliminary data.</text>
</comment>
<dbReference type="EMBL" id="SJPV01000015">
    <property type="protein sequence ID" value="TWU31714.1"/>
    <property type="molecule type" value="Genomic_DNA"/>
</dbReference>
<comment type="similarity">
    <text evidence="1">Belongs to the short-chain dehydrogenases/reductases (SDR) family.</text>
</comment>
<evidence type="ECO:0000313" key="3">
    <source>
        <dbReference type="EMBL" id="TWU31714.1"/>
    </source>
</evidence>
<keyword evidence="2 3" id="KW-0560">Oxidoreductase</keyword>
<dbReference type="NCBIfam" id="NF006132">
    <property type="entry name" value="PRK08277.1"/>
    <property type="match status" value="1"/>
</dbReference>
<dbReference type="PRINTS" id="PR00081">
    <property type="entry name" value="GDHRDH"/>
</dbReference>
<evidence type="ECO:0000256" key="1">
    <source>
        <dbReference type="ARBA" id="ARBA00006484"/>
    </source>
</evidence>
<dbReference type="PANTHER" id="PTHR42760:SF115">
    <property type="entry name" value="3-OXOACYL-[ACYL-CARRIER-PROTEIN] REDUCTASE FABG"/>
    <property type="match status" value="1"/>
</dbReference>
<keyword evidence="4" id="KW-1185">Reference proteome</keyword>
<gene>
    <name evidence="3" type="primary">uxuB_2</name>
    <name evidence="3" type="ORF">Poly41_59480</name>
</gene>
<dbReference type="InterPro" id="IPR036291">
    <property type="entry name" value="NAD(P)-bd_dom_sf"/>
</dbReference>
<sequence length="273" mass="29279">MKKINLFDITGRVMVVTGAAGVLAGGAARYLQSQGAFVVYLDLFQEKVDATLEDARKISDQCCGFACNVLDQQALDDVCKKVMATCGKVDVLINGAGGNMPGATVGPDQDVFDVKLEDYSKVLDLNLKGSVMPTMAFARIFKEQGHGCVLNFSSMSSPLALTRVLGYSNAKAAIDNFTRWMAAEMALKYGDKLRVNAIAPGFFISNQNRALLTNEDGSFTERGQQVINNTPFRRFGEAEEVFGTIHYLVSDAASFVTGTVAAVDGGFSTFSGV</sequence>
<name>A0A5C6D7A3_9BACT</name>
<dbReference type="SUPFAM" id="SSF51735">
    <property type="entry name" value="NAD(P)-binding Rossmann-fold domains"/>
    <property type="match status" value="1"/>
</dbReference>
<dbReference type="PRINTS" id="PR00080">
    <property type="entry name" value="SDRFAMILY"/>
</dbReference>
<dbReference type="InterPro" id="IPR020904">
    <property type="entry name" value="Sc_DH/Rdtase_CS"/>
</dbReference>
<dbReference type="Proteomes" id="UP000319143">
    <property type="component" value="Unassembled WGS sequence"/>
</dbReference>
<dbReference type="OrthoDB" id="9803333at2"/>
<dbReference type="Gene3D" id="3.40.50.720">
    <property type="entry name" value="NAD(P)-binding Rossmann-like Domain"/>
    <property type="match status" value="1"/>
</dbReference>
<accession>A0A5C6D7A3</accession>